<keyword evidence="2" id="KW-0378">Hydrolase</keyword>
<dbReference type="AlphaFoldDB" id="A0A423UBW5"/>
<dbReference type="RefSeq" id="WP_184937233.1">
    <property type="nucleotide sequence ID" value="NZ_QRAJ01000016.1"/>
</dbReference>
<keyword evidence="4" id="KW-0067">ATP-binding</keyword>
<evidence type="ECO:0000259" key="5">
    <source>
        <dbReference type="Pfam" id="PF00580"/>
    </source>
</evidence>
<accession>A0A423UBW5</accession>
<dbReference type="SUPFAM" id="SSF52540">
    <property type="entry name" value="P-loop containing nucleoside triphosphate hydrolases"/>
    <property type="match status" value="1"/>
</dbReference>
<dbReference type="GO" id="GO:0016787">
    <property type="term" value="F:hydrolase activity"/>
    <property type="evidence" value="ECO:0007669"/>
    <property type="project" value="UniProtKB-KW"/>
</dbReference>
<keyword evidence="1" id="KW-0547">Nucleotide-binding</keyword>
<evidence type="ECO:0000256" key="1">
    <source>
        <dbReference type="ARBA" id="ARBA00022741"/>
    </source>
</evidence>
<feature type="domain" description="UvrD-like helicase ATP-binding" evidence="5">
    <location>
        <begin position="94"/>
        <end position="195"/>
    </location>
</feature>
<evidence type="ECO:0000313" key="6">
    <source>
        <dbReference type="EMBL" id="ROT86191.1"/>
    </source>
</evidence>
<evidence type="ECO:0000256" key="3">
    <source>
        <dbReference type="ARBA" id="ARBA00022806"/>
    </source>
</evidence>
<comment type="caution">
    <text evidence="6">The sequence shown here is derived from an EMBL/GenBank/DDBJ whole genome shotgun (WGS) entry which is preliminary data.</text>
</comment>
<dbReference type="GO" id="GO:0043138">
    <property type="term" value="F:3'-5' DNA helicase activity"/>
    <property type="evidence" value="ECO:0007669"/>
    <property type="project" value="TreeGrafter"/>
</dbReference>
<dbReference type="GO" id="GO:0003677">
    <property type="term" value="F:DNA binding"/>
    <property type="evidence" value="ECO:0007669"/>
    <property type="project" value="InterPro"/>
</dbReference>
<dbReference type="PANTHER" id="PTHR11070">
    <property type="entry name" value="UVRD / RECB / PCRA DNA HELICASE FAMILY MEMBER"/>
    <property type="match status" value="1"/>
</dbReference>
<dbReference type="GO" id="GO:0000725">
    <property type="term" value="P:recombinational repair"/>
    <property type="evidence" value="ECO:0007669"/>
    <property type="project" value="TreeGrafter"/>
</dbReference>
<evidence type="ECO:0000256" key="2">
    <source>
        <dbReference type="ARBA" id="ARBA00022801"/>
    </source>
</evidence>
<dbReference type="EMBL" id="QRAJ01000016">
    <property type="protein sequence ID" value="ROT86191.1"/>
    <property type="molecule type" value="Genomic_DNA"/>
</dbReference>
<dbReference type="PANTHER" id="PTHR11070:SF2">
    <property type="entry name" value="ATP-DEPENDENT DNA HELICASE SRS2"/>
    <property type="match status" value="1"/>
</dbReference>
<name>A0A423UBW5_9BIFI</name>
<proteinExistence type="predicted"/>
<dbReference type="Proteomes" id="UP000285266">
    <property type="component" value="Unassembled WGS sequence"/>
</dbReference>
<evidence type="ECO:0000313" key="7">
    <source>
        <dbReference type="Proteomes" id="UP000285266"/>
    </source>
</evidence>
<dbReference type="InterPro" id="IPR027417">
    <property type="entry name" value="P-loop_NTPase"/>
</dbReference>
<sequence length="373" mass="42681">MISSNEAVLAAAGSGKTRRLITEATSAQNKRVLITTYTRENLAEIEARLWSTSHEKTCTISAMTWFEFLLRDAVKPYQSFKTEILRIRSIDFVTEKPRCAKRENFESYYLDSLSNIYSDEVSDLACKLNDVSEGKVIRRLEQLYDTILIDEMQDLAGWDLDFVELLLKSHIRIVLVGDPRQSVYSTNRTSKNKNYRGMGIASWIDKLQRQNLCSKKKLSVSYRCSQTICDFADALFPSLPATMSCYKSIADSSGVYFVRREDVERYIEVFRPQCLRWNKSNRKAGPDARNFGDVKGKEFRRVLIYPTSNILHYLENGKPLTGIALAKFYVAITRASDSVGIVADKSIPNSSLRVWSPNEIRTYHDYLIPLKCS</sequence>
<dbReference type="InterPro" id="IPR014016">
    <property type="entry name" value="UvrD-like_ATP-bd"/>
</dbReference>
<evidence type="ECO:0000256" key="4">
    <source>
        <dbReference type="ARBA" id="ARBA00022840"/>
    </source>
</evidence>
<dbReference type="InterPro" id="IPR000212">
    <property type="entry name" value="DNA_helicase_UvrD/REP"/>
</dbReference>
<dbReference type="Pfam" id="PF00580">
    <property type="entry name" value="UvrD-helicase"/>
    <property type="match status" value="1"/>
</dbReference>
<reference evidence="6 7" key="1">
    <citation type="submission" date="2018-07" db="EMBL/GenBank/DDBJ databases">
        <title>The role of parmesan cheese in vectoring bovine microbiota.</title>
        <authorList>
            <person name="Lugli G.A."/>
            <person name="Milani C."/>
        </authorList>
    </citation>
    <scope>NUCLEOTIDE SEQUENCE [LARGE SCALE GENOMIC DNA]</scope>
    <source>
        <strain evidence="6 7">BMONG18</strain>
    </source>
</reference>
<organism evidence="6 7">
    <name type="scientific">Bifidobacterium mongoliense</name>
    <dbReference type="NCBI Taxonomy" id="518643"/>
    <lineage>
        <taxon>Bacteria</taxon>
        <taxon>Bacillati</taxon>
        <taxon>Actinomycetota</taxon>
        <taxon>Actinomycetes</taxon>
        <taxon>Bifidobacteriales</taxon>
        <taxon>Bifidobacteriaceae</taxon>
        <taxon>Bifidobacterium</taxon>
    </lineage>
</organism>
<dbReference type="Gene3D" id="3.40.50.300">
    <property type="entry name" value="P-loop containing nucleotide triphosphate hydrolases"/>
    <property type="match status" value="1"/>
</dbReference>
<gene>
    <name evidence="6" type="ORF">BMONG18_1699</name>
</gene>
<protein>
    <submittedName>
        <fullName evidence="6">DNA helicase II</fullName>
    </submittedName>
</protein>
<dbReference type="GO" id="GO:0005524">
    <property type="term" value="F:ATP binding"/>
    <property type="evidence" value="ECO:0007669"/>
    <property type="project" value="UniProtKB-KW"/>
</dbReference>
<keyword evidence="3 6" id="KW-0347">Helicase</keyword>